<proteinExistence type="predicted"/>
<dbReference type="EMBL" id="ML976085">
    <property type="protein sequence ID" value="KAF1939245.1"/>
    <property type="molecule type" value="Genomic_DNA"/>
</dbReference>
<accession>A0A6A5SF32</accession>
<evidence type="ECO:0000313" key="1">
    <source>
        <dbReference type="EMBL" id="KAF1939245.1"/>
    </source>
</evidence>
<gene>
    <name evidence="1" type="ORF">EJ02DRAFT_259572</name>
</gene>
<dbReference type="AlphaFoldDB" id="A0A6A5SF32"/>
<keyword evidence="2" id="KW-1185">Reference proteome</keyword>
<evidence type="ECO:0000313" key="2">
    <source>
        <dbReference type="Proteomes" id="UP000800038"/>
    </source>
</evidence>
<dbReference type="Proteomes" id="UP000800038">
    <property type="component" value="Unassembled WGS sequence"/>
</dbReference>
<sequence length="173" mass="19579">MSCQLRRHQTNHRRACQIALKPDQHCSVKPTLVVGPNYHPTVYTNQIKPTNSWRIVSTPSSRHHQASSSAVTPLLNVARLFRYCIHDNNVHPRQDLQRRLGTRLSKDLQIVPTLSNHTPIRTFLGCGPDSLRLQLGRTRNSGWPRPIIFLFDKTGEGANVGGCLPTIRRPALR</sequence>
<organism evidence="1 2">
    <name type="scientific">Clathrospora elynae</name>
    <dbReference type="NCBI Taxonomy" id="706981"/>
    <lineage>
        <taxon>Eukaryota</taxon>
        <taxon>Fungi</taxon>
        <taxon>Dikarya</taxon>
        <taxon>Ascomycota</taxon>
        <taxon>Pezizomycotina</taxon>
        <taxon>Dothideomycetes</taxon>
        <taxon>Pleosporomycetidae</taxon>
        <taxon>Pleosporales</taxon>
        <taxon>Diademaceae</taxon>
        <taxon>Clathrospora</taxon>
    </lineage>
</organism>
<reference evidence="1" key="1">
    <citation type="journal article" date="2020" name="Stud. Mycol.">
        <title>101 Dothideomycetes genomes: a test case for predicting lifestyles and emergence of pathogens.</title>
        <authorList>
            <person name="Haridas S."/>
            <person name="Albert R."/>
            <person name="Binder M."/>
            <person name="Bloem J."/>
            <person name="Labutti K."/>
            <person name="Salamov A."/>
            <person name="Andreopoulos B."/>
            <person name="Baker S."/>
            <person name="Barry K."/>
            <person name="Bills G."/>
            <person name="Bluhm B."/>
            <person name="Cannon C."/>
            <person name="Castanera R."/>
            <person name="Culley D."/>
            <person name="Daum C."/>
            <person name="Ezra D."/>
            <person name="Gonzalez J."/>
            <person name="Henrissat B."/>
            <person name="Kuo A."/>
            <person name="Liang C."/>
            <person name="Lipzen A."/>
            <person name="Lutzoni F."/>
            <person name="Magnuson J."/>
            <person name="Mondo S."/>
            <person name="Nolan M."/>
            <person name="Ohm R."/>
            <person name="Pangilinan J."/>
            <person name="Park H.-J."/>
            <person name="Ramirez L."/>
            <person name="Alfaro M."/>
            <person name="Sun H."/>
            <person name="Tritt A."/>
            <person name="Yoshinaga Y."/>
            <person name="Zwiers L.-H."/>
            <person name="Turgeon B."/>
            <person name="Goodwin S."/>
            <person name="Spatafora J."/>
            <person name="Crous P."/>
            <person name="Grigoriev I."/>
        </authorList>
    </citation>
    <scope>NUCLEOTIDE SEQUENCE</scope>
    <source>
        <strain evidence="1">CBS 161.51</strain>
    </source>
</reference>
<name>A0A6A5SF32_9PLEO</name>
<protein>
    <submittedName>
        <fullName evidence="1">Uncharacterized protein</fullName>
    </submittedName>
</protein>